<keyword evidence="6" id="KW-0255">Endonuclease</keyword>
<dbReference type="GO" id="GO:0051539">
    <property type="term" value="F:4 iron, 4 sulfur cluster binding"/>
    <property type="evidence" value="ECO:0007669"/>
    <property type="project" value="UniProtKB-KW"/>
</dbReference>
<dbReference type="CDD" id="cd00056">
    <property type="entry name" value="ENDO3c"/>
    <property type="match status" value="1"/>
</dbReference>
<dbReference type="SUPFAM" id="SSF48150">
    <property type="entry name" value="DNA-glycosylase"/>
    <property type="match status" value="1"/>
</dbReference>
<keyword evidence="6" id="KW-0540">Nuclease</keyword>
<dbReference type="InterPro" id="IPR023170">
    <property type="entry name" value="HhH_base_excis_C"/>
</dbReference>
<accession>A0A7R6PS97</accession>
<evidence type="ECO:0000256" key="3">
    <source>
        <dbReference type="ARBA" id="ARBA00023004"/>
    </source>
</evidence>
<evidence type="ECO:0000259" key="5">
    <source>
        <dbReference type="SMART" id="SM00478"/>
    </source>
</evidence>
<evidence type="ECO:0000256" key="1">
    <source>
        <dbReference type="ARBA" id="ARBA00022485"/>
    </source>
</evidence>
<evidence type="ECO:0000313" key="7">
    <source>
        <dbReference type="Proteomes" id="UP000595564"/>
    </source>
</evidence>
<keyword evidence="4" id="KW-0411">Iron-sulfur</keyword>
<dbReference type="Proteomes" id="UP000595564">
    <property type="component" value="Chromosome"/>
</dbReference>
<dbReference type="Pfam" id="PF00730">
    <property type="entry name" value="HhH-GPD"/>
    <property type="match status" value="1"/>
</dbReference>
<dbReference type="AlphaFoldDB" id="A0A7R6PS97"/>
<protein>
    <submittedName>
        <fullName evidence="6">Endonuclease III related protein</fullName>
    </submittedName>
</protein>
<dbReference type="GO" id="GO:0004519">
    <property type="term" value="F:endonuclease activity"/>
    <property type="evidence" value="ECO:0007669"/>
    <property type="project" value="UniProtKB-KW"/>
</dbReference>
<dbReference type="PIRSF" id="PIRSF001435">
    <property type="entry name" value="Nth"/>
    <property type="match status" value="1"/>
</dbReference>
<evidence type="ECO:0000256" key="2">
    <source>
        <dbReference type="ARBA" id="ARBA00022723"/>
    </source>
</evidence>
<dbReference type="GO" id="GO:0006284">
    <property type="term" value="P:base-excision repair"/>
    <property type="evidence" value="ECO:0007669"/>
    <property type="project" value="InterPro"/>
</dbReference>
<dbReference type="Gene3D" id="1.10.1670.10">
    <property type="entry name" value="Helix-hairpin-Helix base-excision DNA repair enzymes (C-terminal)"/>
    <property type="match status" value="1"/>
</dbReference>
<dbReference type="Gene3D" id="1.10.340.30">
    <property type="entry name" value="Hypothetical protein, domain 2"/>
    <property type="match status" value="1"/>
</dbReference>
<feature type="domain" description="HhH-GPD" evidence="5">
    <location>
        <begin position="38"/>
        <end position="198"/>
    </location>
</feature>
<name>A0A7R6PS97_9BACT</name>
<dbReference type="PANTHER" id="PTHR10359:SF19">
    <property type="entry name" value="DNA REPAIR GLYCOSYLASE MJ1434-RELATED"/>
    <property type="match status" value="1"/>
</dbReference>
<dbReference type="KEGG" id="thyd:TTHT_0039"/>
<keyword evidence="6" id="KW-0378">Hydrolase</keyword>
<reference evidence="6 7" key="1">
    <citation type="journal article" date="2012" name="Extremophiles">
        <title>Thermotomaculum hydrothermale gen. nov., sp. nov., a novel heterotrophic thermophile within the phylum Acidobacteria from a deep-sea hydrothermal vent chimney in the Southern Okinawa Trough.</title>
        <authorList>
            <person name="Izumi H."/>
            <person name="Nunoura T."/>
            <person name="Miyazaki M."/>
            <person name="Mino S."/>
            <person name="Toki T."/>
            <person name="Takai K."/>
            <person name="Sako Y."/>
            <person name="Sawabe T."/>
            <person name="Nakagawa S."/>
        </authorList>
    </citation>
    <scope>NUCLEOTIDE SEQUENCE [LARGE SCALE GENOMIC DNA]</scope>
    <source>
        <strain evidence="6 7">AC55</strain>
    </source>
</reference>
<dbReference type="RefSeq" id="WP_201328022.1">
    <property type="nucleotide sequence ID" value="NZ_AP017470.1"/>
</dbReference>
<keyword evidence="1" id="KW-0004">4Fe-4S</keyword>
<evidence type="ECO:0000256" key="4">
    <source>
        <dbReference type="ARBA" id="ARBA00023014"/>
    </source>
</evidence>
<keyword evidence="7" id="KW-1185">Reference proteome</keyword>
<evidence type="ECO:0000313" key="6">
    <source>
        <dbReference type="EMBL" id="BBB31692.1"/>
    </source>
</evidence>
<gene>
    <name evidence="6" type="ORF">TTHT_0039</name>
</gene>
<keyword evidence="2" id="KW-0479">Metal-binding</keyword>
<dbReference type="PANTHER" id="PTHR10359">
    <property type="entry name" value="A/G-SPECIFIC ADENINE GLYCOSYLASE/ENDONUCLEASE III"/>
    <property type="match status" value="1"/>
</dbReference>
<sequence length="215" mass="24697">MKSNLKIEKIRQKLFKYYGSLNWWPAETPFEVCVGAILTQNTAWKNVEKAIENLKRENLLSCKALTEAELPLIARLIKPSGYFNQKAKKLKEFCSFLSENYNCSLGEFFNSGSVEELRGKLLSIWGIGKETADSILLYAGNKPIFVVDAYTKRILSRHGICEENIDYEKLRMLIENSIKKSVEYYNEFHAALVYIGKDFCSKKKPLCDRCPLKGL</sequence>
<dbReference type="SMART" id="SM00478">
    <property type="entry name" value="ENDO3c"/>
    <property type="match status" value="1"/>
</dbReference>
<proteinExistence type="predicted"/>
<dbReference type="InterPro" id="IPR003265">
    <property type="entry name" value="HhH-GPD_domain"/>
</dbReference>
<organism evidence="6 7">
    <name type="scientific">Thermotomaculum hydrothermale</name>
    <dbReference type="NCBI Taxonomy" id="981385"/>
    <lineage>
        <taxon>Bacteria</taxon>
        <taxon>Pseudomonadati</taxon>
        <taxon>Acidobacteriota</taxon>
        <taxon>Holophagae</taxon>
        <taxon>Thermotomaculales</taxon>
        <taxon>Thermotomaculaceae</taxon>
        <taxon>Thermotomaculum</taxon>
    </lineage>
</organism>
<dbReference type="EMBL" id="AP017470">
    <property type="protein sequence ID" value="BBB31692.1"/>
    <property type="molecule type" value="Genomic_DNA"/>
</dbReference>
<dbReference type="InterPro" id="IPR011257">
    <property type="entry name" value="DNA_glycosylase"/>
</dbReference>
<keyword evidence="3" id="KW-0408">Iron</keyword>
<dbReference type="GO" id="GO:0046872">
    <property type="term" value="F:metal ion binding"/>
    <property type="evidence" value="ECO:0007669"/>
    <property type="project" value="UniProtKB-KW"/>
</dbReference>